<proteinExistence type="inferred from homology"/>
<dbReference type="EC" id="1.14.15.13" evidence="4"/>
<accession>A0ABX8UBT1</accession>
<dbReference type="Proteomes" id="UP000824681">
    <property type="component" value="Chromosome"/>
</dbReference>
<dbReference type="InterPro" id="IPR017972">
    <property type="entry name" value="Cyt_P450_CS"/>
</dbReference>
<gene>
    <name evidence="4" type="primary">cypX3</name>
    <name evidence="4" type="ORF">Nocox_38240</name>
</gene>
<feature type="compositionally biased region" description="Basic and acidic residues" evidence="3">
    <location>
        <begin position="383"/>
        <end position="400"/>
    </location>
</feature>
<dbReference type="CDD" id="cd00302">
    <property type="entry name" value="cytochrome_P450"/>
    <property type="match status" value="1"/>
</dbReference>
<dbReference type="SUPFAM" id="SSF48264">
    <property type="entry name" value="Cytochrome P450"/>
    <property type="match status" value="1"/>
</dbReference>
<evidence type="ECO:0000313" key="5">
    <source>
        <dbReference type="Proteomes" id="UP000824681"/>
    </source>
</evidence>
<keyword evidence="2" id="KW-0349">Heme</keyword>
<evidence type="ECO:0000313" key="4">
    <source>
        <dbReference type="EMBL" id="QYC45198.1"/>
    </source>
</evidence>
<keyword evidence="5" id="KW-1185">Reference proteome</keyword>
<dbReference type="InterPro" id="IPR001128">
    <property type="entry name" value="Cyt_P450"/>
</dbReference>
<dbReference type="PANTHER" id="PTHR46696">
    <property type="entry name" value="P450, PUTATIVE (EUROFUNG)-RELATED"/>
    <property type="match status" value="1"/>
</dbReference>
<dbReference type="InterPro" id="IPR036396">
    <property type="entry name" value="Cyt_P450_sf"/>
</dbReference>
<evidence type="ECO:0000256" key="3">
    <source>
        <dbReference type="SAM" id="MobiDB-lite"/>
    </source>
</evidence>
<dbReference type="Pfam" id="PF00067">
    <property type="entry name" value="p450"/>
    <property type="match status" value="1"/>
</dbReference>
<dbReference type="EMBL" id="CP068985">
    <property type="protein sequence ID" value="QYC45198.1"/>
    <property type="molecule type" value="Genomic_DNA"/>
</dbReference>
<dbReference type="PRINTS" id="PR00359">
    <property type="entry name" value="BP450"/>
</dbReference>
<dbReference type="Gene3D" id="1.10.630.10">
    <property type="entry name" value="Cytochrome P450"/>
    <property type="match status" value="1"/>
</dbReference>
<dbReference type="InterPro" id="IPR002397">
    <property type="entry name" value="Cyt_P450_B"/>
</dbReference>
<sequence>MTTITLDGHADVRDAFRQRDLKQALYDEGGVVMADCLLVLHGDDHRVRRRVENRLFRRGTFRHWEREFLHDVVRDTLAPFAAAGRADLVELGYRTIMSLTALVAGIDRPTGDAAEADALYRYAKTFSEGATLVHTTRDPDVVRAEVAAALEEFDAGFLQPSLARRRDLLARQAAGELGEADLPRDVLTGLLRHWDELGIDEDVLLRECAFYLQAGSHSTADAFTHSADEFFAWVRRDPEAAERARHDPALLQRCVHETLRLHPASPVAQRRALAPVVLRSGTEIPEGALVVLDIAAANRDPRVFDRPDVFDPLREVPSDVPRWGHAFGGGMHACIGTELAGGVPASDKTSDKTGEKAGDEAHEQVLGTVTLMLSALLAAGARPDPELPPRRDPHSSRDHFASYPVVFG</sequence>
<dbReference type="RefSeq" id="WP_020544938.1">
    <property type="nucleotide sequence ID" value="NZ_CP068985.1"/>
</dbReference>
<keyword evidence="2" id="KW-0408">Iron</keyword>
<protein>
    <submittedName>
        <fullName evidence="4">Pulcherriminic acid synthase</fullName>
        <ecNumber evidence="4">1.14.15.13</ecNumber>
    </submittedName>
</protein>
<dbReference type="GO" id="GO:0016491">
    <property type="term" value="F:oxidoreductase activity"/>
    <property type="evidence" value="ECO:0007669"/>
    <property type="project" value="UniProtKB-KW"/>
</dbReference>
<evidence type="ECO:0000256" key="2">
    <source>
        <dbReference type="RuleBase" id="RU000461"/>
    </source>
</evidence>
<feature type="region of interest" description="Disordered" evidence="3">
    <location>
        <begin position="381"/>
        <end position="401"/>
    </location>
</feature>
<keyword evidence="2" id="KW-0479">Metal-binding</keyword>
<comment type="similarity">
    <text evidence="1 2">Belongs to the cytochrome P450 family.</text>
</comment>
<organism evidence="4 5">
    <name type="scientific">Nonomuraea coxensis DSM 45129</name>
    <dbReference type="NCBI Taxonomy" id="1122611"/>
    <lineage>
        <taxon>Bacteria</taxon>
        <taxon>Bacillati</taxon>
        <taxon>Actinomycetota</taxon>
        <taxon>Actinomycetes</taxon>
        <taxon>Streptosporangiales</taxon>
        <taxon>Streptosporangiaceae</taxon>
        <taxon>Nonomuraea</taxon>
    </lineage>
</organism>
<dbReference type="PROSITE" id="PS00086">
    <property type="entry name" value="CYTOCHROME_P450"/>
    <property type="match status" value="1"/>
</dbReference>
<evidence type="ECO:0000256" key="1">
    <source>
        <dbReference type="ARBA" id="ARBA00010617"/>
    </source>
</evidence>
<dbReference type="PANTHER" id="PTHR46696:SF1">
    <property type="entry name" value="CYTOCHROME P450 YJIB-RELATED"/>
    <property type="match status" value="1"/>
</dbReference>
<reference evidence="4 5" key="1">
    <citation type="journal article" date="2021" name="ACS Chem. Biol.">
        <title>Genomic-Led Discovery of a Novel Glycopeptide Antibiotic by Nonomuraea coxensis DSM 45129.</title>
        <authorList>
            <person name="Yushchuk O."/>
            <person name="Vior N.M."/>
            <person name="Andreo-Vidal A."/>
            <person name="Berini F."/>
            <person name="Ruckert C."/>
            <person name="Busche T."/>
            <person name="Binda E."/>
            <person name="Kalinowski J."/>
            <person name="Truman A.W."/>
            <person name="Marinelli F."/>
        </authorList>
    </citation>
    <scope>NUCLEOTIDE SEQUENCE [LARGE SCALE GENOMIC DNA]</scope>
    <source>
        <strain evidence="4 5">DSM 45129</strain>
    </source>
</reference>
<keyword evidence="2" id="KW-0503">Monooxygenase</keyword>
<keyword evidence="2 4" id="KW-0560">Oxidoreductase</keyword>
<name>A0ABX8UBT1_9ACTN</name>